<dbReference type="InterPro" id="IPR005143">
    <property type="entry name" value="TF_LuxR_autoind-bd_dom"/>
</dbReference>
<evidence type="ECO:0000259" key="4">
    <source>
        <dbReference type="PROSITE" id="PS50043"/>
    </source>
</evidence>
<dbReference type="InterPro" id="IPR036388">
    <property type="entry name" value="WH-like_DNA-bd_sf"/>
</dbReference>
<evidence type="ECO:0000313" key="6">
    <source>
        <dbReference type="EMBL" id="MBV4534397.1"/>
    </source>
</evidence>
<dbReference type="Gene3D" id="3.30.450.80">
    <property type="entry name" value="Transcription factor LuxR-like, autoinducer-binding domain"/>
    <property type="match status" value="1"/>
</dbReference>
<dbReference type="InterPro" id="IPR036693">
    <property type="entry name" value="TF_LuxR_autoind-bd_dom_sf"/>
</dbReference>
<dbReference type="PRINTS" id="PR00038">
    <property type="entry name" value="HTHLUXR"/>
</dbReference>
<feature type="domain" description="HTH luxR-type" evidence="4">
    <location>
        <begin position="167"/>
        <end position="232"/>
    </location>
</feature>
<dbReference type="PANTHER" id="PTHR44688:SF25">
    <property type="entry name" value="HTH LUXR-TYPE DOMAIN-CONTAINING PROTEIN"/>
    <property type="match status" value="1"/>
</dbReference>
<dbReference type="SUPFAM" id="SSF75516">
    <property type="entry name" value="Pheromone-binding domain of LuxR-like quorum-sensing transcription factors"/>
    <property type="match status" value="1"/>
</dbReference>
<dbReference type="CDD" id="cd06170">
    <property type="entry name" value="LuxR_C_like"/>
    <property type="match status" value="1"/>
</dbReference>
<sequence length="234" mass="26541">MSQWNPEQLQQLLDERDPQQLFKRALALVQDMGMPYMGLALHIHLAANRPQIFLYNNFPAQWNAFYTQAELIKQDPIVKRCHESTLPVLWDDELFREVPTLRSTACSYGLRHGWSQSVHDQRHNETQLSVARPQGKIDTAEFYGKSARIVWLCHTLHERLSEHHLAALAPIPKLSERELEVLKWSADGKTAAVIARILSLSTSTVNFHIRSVITKTNASNKAGAIAIAASRGLF</sequence>
<keyword evidence="3" id="KW-0804">Transcription</keyword>
<accession>A0A923JUR1</accession>
<dbReference type="Gene3D" id="1.10.10.10">
    <property type="entry name" value="Winged helix-like DNA-binding domain superfamily/Winged helix DNA-binding domain"/>
    <property type="match status" value="1"/>
</dbReference>
<dbReference type="SMART" id="SM00421">
    <property type="entry name" value="HTH_LUXR"/>
    <property type="match status" value="1"/>
</dbReference>
<dbReference type="InterPro" id="IPR016032">
    <property type="entry name" value="Sig_transdc_resp-reg_C-effctor"/>
</dbReference>
<dbReference type="Proteomes" id="UP000599879">
    <property type="component" value="Unassembled WGS sequence"/>
</dbReference>
<evidence type="ECO:0000256" key="2">
    <source>
        <dbReference type="ARBA" id="ARBA00023125"/>
    </source>
</evidence>
<reference evidence="5" key="2">
    <citation type="submission" date="2020-07" db="EMBL/GenBank/DDBJ databases">
        <authorList>
            <person name="Lood C."/>
            <person name="Girard L."/>
        </authorList>
    </citation>
    <scope>NUCLEOTIDE SEQUENCE</scope>
    <source>
        <strain evidence="5">SWRI10</strain>
    </source>
</reference>
<evidence type="ECO:0000256" key="3">
    <source>
        <dbReference type="ARBA" id="ARBA00023163"/>
    </source>
</evidence>
<dbReference type="PROSITE" id="PS00622">
    <property type="entry name" value="HTH_LUXR_1"/>
    <property type="match status" value="1"/>
</dbReference>
<comment type="caution">
    <text evidence="5">The sequence shown here is derived from an EMBL/GenBank/DDBJ whole genome shotgun (WGS) entry which is preliminary data.</text>
</comment>
<proteinExistence type="predicted"/>
<name>A0A923JUR1_9PSED</name>
<dbReference type="EMBL" id="JABWRE010000004">
    <property type="protein sequence ID" value="MBC3440710.1"/>
    <property type="molecule type" value="Genomic_DNA"/>
</dbReference>
<dbReference type="RefSeq" id="WP_186554257.1">
    <property type="nucleotide sequence ID" value="NZ_JABWRE020000001.1"/>
</dbReference>
<reference evidence="5" key="1">
    <citation type="journal article" date="2020" name="Microorganisms">
        <title>Reliable Identification of Environmental Pseudomonas Isolates Using the rpoD Gene.</title>
        <authorList>
            <consortium name="The Broad Institute Genome Sequencing Platform"/>
            <person name="Girard L."/>
            <person name="Lood C."/>
            <person name="Rokni-Zadeh H."/>
            <person name="van Noort V."/>
            <person name="Lavigne R."/>
            <person name="De Mot R."/>
        </authorList>
    </citation>
    <scope>NUCLEOTIDE SEQUENCE</scope>
    <source>
        <strain evidence="5">SWRI10</strain>
    </source>
</reference>
<gene>
    <name evidence="6" type="ORF">HU737_000215</name>
    <name evidence="5" type="ORF">HU737_08470</name>
</gene>
<dbReference type="AlphaFoldDB" id="A0A923JUR1"/>
<dbReference type="SUPFAM" id="SSF46894">
    <property type="entry name" value="C-terminal effector domain of the bipartite response regulators"/>
    <property type="match status" value="1"/>
</dbReference>
<dbReference type="Pfam" id="PF00196">
    <property type="entry name" value="GerE"/>
    <property type="match status" value="1"/>
</dbReference>
<organism evidence="5">
    <name type="scientific">Pseudomonas urmiensis</name>
    <dbReference type="NCBI Taxonomy" id="2745493"/>
    <lineage>
        <taxon>Bacteria</taxon>
        <taxon>Pseudomonadati</taxon>
        <taxon>Pseudomonadota</taxon>
        <taxon>Gammaproteobacteria</taxon>
        <taxon>Pseudomonadales</taxon>
        <taxon>Pseudomonadaceae</taxon>
        <taxon>Pseudomonas</taxon>
    </lineage>
</organism>
<dbReference type="PANTHER" id="PTHR44688">
    <property type="entry name" value="DNA-BINDING TRANSCRIPTIONAL ACTIVATOR DEVR_DOSR"/>
    <property type="match status" value="1"/>
</dbReference>
<dbReference type="PROSITE" id="PS50043">
    <property type="entry name" value="HTH_LUXR_2"/>
    <property type="match status" value="1"/>
</dbReference>
<dbReference type="EMBL" id="JABWRE020000001">
    <property type="protein sequence ID" value="MBV4534397.1"/>
    <property type="molecule type" value="Genomic_DNA"/>
</dbReference>
<dbReference type="Pfam" id="PF03472">
    <property type="entry name" value="Autoind_bind"/>
    <property type="match status" value="1"/>
</dbReference>
<keyword evidence="1" id="KW-0805">Transcription regulation</keyword>
<reference evidence="6" key="3">
    <citation type="submission" date="2021-06" db="EMBL/GenBank/DDBJ databases">
        <title>Updating the genus Pseudomonas: Description of 43 new species and partition of the Pseudomonas putida group.</title>
        <authorList>
            <person name="Girard L."/>
            <person name="Lood C."/>
            <person name="Vandamme P."/>
            <person name="Rokni-Zadeh H."/>
            <person name="Van Noort V."/>
            <person name="Hofte M."/>
            <person name="Lavigne R."/>
            <person name="De Mot R."/>
        </authorList>
    </citation>
    <scope>NUCLEOTIDE SEQUENCE</scope>
    <source>
        <strain evidence="6">SWRI10</strain>
    </source>
</reference>
<protein>
    <submittedName>
        <fullName evidence="5">Autoinducer binding domain-containing protein</fullName>
    </submittedName>
</protein>
<dbReference type="InterPro" id="IPR000792">
    <property type="entry name" value="Tscrpt_reg_LuxR_C"/>
</dbReference>
<dbReference type="GO" id="GO:0006355">
    <property type="term" value="P:regulation of DNA-templated transcription"/>
    <property type="evidence" value="ECO:0007669"/>
    <property type="project" value="InterPro"/>
</dbReference>
<evidence type="ECO:0000313" key="5">
    <source>
        <dbReference type="EMBL" id="MBC3440710.1"/>
    </source>
</evidence>
<dbReference type="GO" id="GO:0003677">
    <property type="term" value="F:DNA binding"/>
    <property type="evidence" value="ECO:0007669"/>
    <property type="project" value="UniProtKB-KW"/>
</dbReference>
<keyword evidence="2" id="KW-0238">DNA-binding</keyword>
<evidence type="ECO:0000256" key="1">
    <source>
        <dbReference type="ARBA" id="ARBA00023015"/>
    </source>
</evidence>